<organism evidence="1 2">
    <name type="scientific">Polyplosphaeria fusca</name>
    <dbReference type="NCBI Taxonomy" id="682080"/>
    <lineage>
        <taxon>Eukaryota</taxon>
        <taxon>Fungi</taxon>
        <taxon>Dikarya</taxon>
        <taxon>Ascomycota</taxon>
        <taxon>Pezizomycotina</taxon>
        <taxon>Dothideomycetes</taxon>
        <taxon>Pleosporomycetidae</taxon>
        <taxon>Pleosporales</taxon>
        <taxon>Tetraplosphaeriaceae</taxon>
        <taxon>Polyplosphaeria</taxon>
    </lineage>
</organism>
<reference evidence="1" key="1">
    <citation type="journal article" date="2020" name="Stud. Mycol.">
        <title>101 Dothideomycetes genomes: a test case for predicting lifestyles and emergence of pathogens.</title>
        <authorList>
            <person name="Haridas S."/>
            <person name="Albert R."/>
            <person name="Binder M."/>
            <person name="Bloem J."/>
            <person name="Labutti K."/>
            <person name="Salamov A."/>
            <person name="Andreopoulos B."/>
            <person name="Baker S."/>
            <person name="Barry K."/>
            <person name="Bills G."/>
            <person name="Bluhm B."/>
            <person name="Cannon C."/>
            <person name="Castanera R."/>
            <person name="Culley D."/>
            <person name="Daum C."/>
            <person name="Ezra D."/>
            <person name="Gonzalez J."/>
            <person name="Henrissat B."/>
            <person name="Kuo A."/>
            <person name="Liang C."/>
            <person name="Lipzen A."/>
            <person name="Lutzoni F."/>
            <person name="Magnuson J."/>
            <person name="Mondo S."/>
            <person name="Nolan M."/>
            <person name="Ohm R."/>
            <person name="Pangilinan J."/>
            <person name="Park H.-J."/>
            <person name="Ramirez L."/>
            <person name="Alfaro M."/>
            <person name="Sun H."/>
            <person name="Tritt A."/>
            <person name="Yoshinaga Y."/>
            <person name="Zwiers L.-H."/>
            <person name="Turgeon B."/>
            <person name="Goodwin S."/>
            <person name="Spatafora J."/>
            <person name="Crous P."/>
            <person name="Grigoriev I."/>
        </authorList>
    </citation>
    <scope>NUCLEOTIDE SEQUENCE</scope>
    <source>
        <strain evidence="1">CBS 125425</strain>
    </source>
</reference>
<dbReference type="EMBL" id="ML996098">
    <property type="protein sequence ID" value="KAF2740932.1"/>
    <property type="molecule type" value="Genomic_DNA"/>
</dbReference>
<protein>
    <submittedName>
        <fullName evidence="1">Uncharacterized protein</fullName>
    </submittedName>
</protein>
<keyword evidence="2" id="KW-1185">Reference proteome</keyword>
<evidence type="ECO:0000313" key="2">
    <source>
        <dbReference type="Proteomes" id="UP000799444"/>
    </source>
</evidence>
<gene>
    <name evidence="1" type="ORF">EJ04DRAFT_111162</name>
</gene>
<accession>A0A9P4RCH1</accession>
<comment type="caution">
    <text evidence="1">The sequence shown here is derived from an EMBL/GenBank/DDBJ whole genome shotgun (WGS) entry which is preliminary data.</text>
</comment>
<dbReference type="OrthoDB" id="7464126at2759"/>
<sequence length="215" mass="25467">MPTRPLARTAAPVFAFVIRQPMEKPQSLQILNKCLQTEAKDSSLQVHFNPTDIRHIDDLQNSSEKRDNNLIRAQQLTRYFEDYQKALQMLICPTITMASFMEIIQSLFTAAHRRKKHLPALLNMLDRICEVLPRYSIYLPFLRLCGPLREKIRASNNQLALFILELKRFFEMSYIRMLVADWWKSFEERFESQVVELRRYWREVEDQARSGLSAI</sequence>
<proteinExistence type="predicted"/>
<evidence type="ECO:0000313" key="1">
    <source>
        <dbReference type="EMBL" id="KAF2740932.1"/>
    </source>
</evidence>
<name>A0A9P4RCH1_9PLEO</name>
<dbReference type="Proteomes" id="UP000799444">
    <property type="component" value="Unassembled WGS sequence"/>
</dbReference>
<dbReference type="AlphaFoldDB" id="A0A9P4RCH1"/>